<sequence length="319" mass="36571">MNGFPCIEKSLSLFNYSPTLKSDLHARREAQKVAQEDRYTFWQAANAEFVKELLDIGAMGWVPIEYKKHYGPSRTRFCIMYFPIAESLEDLRTKYISLLFKRERGDNAFLLRRIGQLTDAAHKQTVKYNKLLRQLDEQKHTIATFQDKIGVANSKIASLTEQQPITERSKDDIRRIRVLKSFVGELLAELWEMRPEESEDVQEPPVLVEDAHGTQTSPIPDLADLEGKTVSIIGGYRSRARNGYPCNIITHDGRKHNSHFYAALQQADIIVVLRLFVSHASMWEAKAYAAAEDKPIFYVQEINIRSILNIVAENNEQKG</sequence>
<dbReference type="InterPro" id="IPR016772">
    <property type="entry name" value="UCP020408"/>
</dbReference>
<protein>
    <submittedName>
        <fullName evidence="2">DUF2325 domain-containing protein</fullName>
    </submittedName>
</protein>
<evidence type="ECO:0000313" key="3">
    <source>
        <dbReference type="Proteomes" id="UP000516384"/>
    </source>
</evidence>
<accession>A0A7H0YGF8</accession>
<comment type="similarity">
    <text evidence="1">Belongs to the UPF0751 family.</text>
</comment>
<proteinExistence type="inferred from homology"/>
<name>A0A7H0YGF8_9BACL</name>
<dbReference type="EMBL" id="CP061172">
    <property type="protein sequence ID" value="QNR70166.1"/>
    <property type="molecule type" value="Genomic_DNA"/>
</dbReference>
<evidence type="ECO:0000256" key="1">
    <source>
        <dbReference type="ARBA" id="ARBA00007189"/>
    </source>
</evidence>
<dbReference type="Proteomes" id="UP000516384">
    <property type="component" value="Chromosome"/>
</dbReference>
<reference evidence="2 3" key="1">
    <citation type="submission" date="2020-09" db="EMBL/GenBank/DDBJ databases">
        <title>Characterization of Paenibacillus peoriae strain ZF390 with broad-spectrum antimicrobial activity as a potential biocontrol agent.</title>
        <authorList>
            <person name="Li L."/>
            <person name="Zhao Y."/>
            <person name="Li B."/>
            <person name="Xie X."/>
        </authorList>
    </citation>
    <scope>NUCLEOTIDE SEQUENCE [LARGE SCALE GENOMIC DNA]</scope>
    <source>
        <strain evidence="2 3">ZF390</strain>
    </source>
</reference>
<evidence type="ECO:0000313" key="2">
    <source>
        <dbReference type="EMBL" id="QNR70166.1"/>
    </source>
</evidence>
<gene>
    <name evidence="2" type="ORF">IAQ67_14350</name>
</gene>
<organism evidence="2 3">
    <name type="scientific">Paenibacillus peoriae</name>
    <dbReference type="NCBI Taxonomy" id="59893"/>
    <lineage>
        <taxon>Bacteria</taxon>
        <taxon>Bacillati</taxon>
        <taxon>Bacillota</taxon>
        <taxon>Bacilli</taxon>
        <taxon>Bacillales</taxon>
        <taxon>Paenibacillaceae</taxon>
        <taxon>Paenibacillus</taxon>
    </lineage>
</organism>
<dbReference type="Pfam" id="PF10087">
    <property type="entry name" value="DUF2325"/>
    <property type="match status" value="1"/>
</dbReference>
<dbReference type="AlphaFoldDB" id="A0A7H0YGF8"/>